<dbReference type="PROSITE" id="PS00708">
    <property type="entry name" value="PRO_ENDOPEP_SER"/>
    <property type="match status" value="1"/>
</dbReference>
<dbReference type="Gene3D" id="3.40.50.1820">
    <property type="entry name" value="alpha/beta hydrolase"/>
    <property type="match status" value="1"/>
</dbReference>
<keyword evidence="9" id="KW-1185">Reference proteome</keyword>
<keyword evidence="4" id="KW-0720">Serine protease</keyword>
<dbReference type="GO" id="GO:0006508">
    <property type="term" value="P:proteolysis"/>
    <property type="evidence" value="ECO:0007669"/>
    <property type="project" value="UniProtKB-KW"/>
</dbReference>
<name>A0A7W8Y8N9_9MICC</name>
<feature type="domain" description="Peptidase S9 prolyl oligopeptidase catalytic" evidence="6">
    <location>
        <begin position="525"/>
        <end position="736"/>
    </location>
</feature>
<dbReference type="Gene3D" id="2.130.10.120">
    <property type="entry name" value="Prolyl oligopeptidase, N-terminal domain"/>
    <property type="match status" value="1"/>
</dbReference>
<evidence type="ECO:0000313" key="8">
    <source>
        <dbReference type="EMBL" id="MBB5596957.1"/>
    </source>
</evidence>
<dbReference type="InterPro" id="IPR029058">
    <property type="entry name" value="AB_hydrolase_fold"/>
</dbReference>
<accession>A0A7W8Y8N9</accession>
<proteinExistence type="inferred from homology"/>
<dbReference type="GO" id="GO:0004252">
    <property type="term" value="F:serine-type endopeptidase activity"/>
    <property type="evidence" value="ECO:0007669"/>
    <property type="project" value="UniProtKB-EC"/>
</dbReference>
<gene>
    <name evidence="8" type="ORF">BKA12_000037</name>
</gene>
<evidence type="ECO:0000256" key="1">
    <source>
        <dbReference type="ARBA" id="ARBA00005228"/>
    </source>
</evidence>
<comment type="similarity">
    <text evidence="1">Belongs to the peptidase S9A family.</text>
</comment>
<organism evidence="8 9">
    <name type="scientific">Neomicrococcus lactis</name>
    <dbReference type="NCBI Taxonomy" id="732241"/>
    <lineage>
        <taxon>Bacteria</taxon>
        <taxon>Bacillati</taxon>
        <taxon>Actinomycetota</taxon>
        <taxon>Actinomycetes</taxon>
        <taxon>Micrococcales</taxon>
        <taxon>Micrococcaceae</taxon>
        <taxon>Neomicrococcus</taxon>
    </lineage>
</organism>
<sequence>MNESVSDPAISPATSPVAPPVARKEPFERTHHGDTFVDDYEWLRNKESAEVLQHLASENKYMIQLTKHQQPTRDAIFQEIKSRTQETDKSVPSRIGDWWYFTRTAEGSQYPIYCRVPAQNSGDERADWTPPEIPVDTALKGEVVLLDGNKEKEGQPFFSIGAMVFSHDGTLFAYSVDNAGDERFTIRFMDPATLNHYDDAIPGAFYDLALAPANDRAFYTVVDETWRPYQIRQHIMGTPVSEDTVIFEENDPGMWLGFDISADRTEMVIQAGNSEFAETWVMDLESASATPRLLLSRDERILHSVDPVQLGDERYYLLVHNHEAPNNELSIVASSEFEKPFADQQWHTLIKHRDTVKLSGSAVNRRQVILSLRENTTERVQVLSLEKISAALNASGIDASLAQDTDLSTEVVQPTFDEELCTVWFSDAPFESPFVRLSYTSFFTPQQVFDFDAENNQLELRKEVVVPGGYDSAKYVATREWATATDGAKIPLSVLRRADVIPDGTNPTAVYGYGSYEMSMDPQFTVPRLSLLDRGVVFVIAHIRGGGELGRPWYDDGKKLNKKNTFTDFVDATRWLVENKWADPNRIAAIGGSAGGLLMGAVVNLAPELYKVVVAQVPFVDALTTILDPELPLSALEWEEWGNPITDPDVYSYMKSYTPYENIRAVEYPRIAAVTSLNDTRVLYVEPAKWVVKLREVTTGDQPIFLKTEMDGGHGGASGRYEKWKDIAWDYAFVLDGLEVTQ</sequence>
<evidence type="ECO:0000256" key="4">
    <source>
        <dbReference type="ARBA" id="ARBA00022825"/>
    </source>
</evidence>
<evidence type="ECO:0000256" key="2">
    <source>
        <dbReference type="ARBA" id="ARBA00022670"/>
    </source>
</evidence>
<dbReference type="InterPro" id="IPR002470">
    <property type="entry name" value="Peptidase_S9A"/>
</dbReference>
<dbReference type="Proteomes" id="UP000523863">
    <property type="component" value="Unassembled WGS sequence"/>
</dbReference>
<evidence type="ECO:0000313" key="9">
    <source>
        <dbReference type="Proteomes" id="UP000523863"/>
    </source>
</evidence>
<dbReference type="PANTHER" id="PTHR11757">
    <property type="entry name" value="PROTEASE FAMILY S9A OLIGOPEPTIDASE"/>
    <property type="match status" value="1"/>
</dbReference>
<dbReference type="InterPro" id="IPR051543">
    <property type="entry name" value="Serine_Peptidase_S9A"/>
</dbReference>
<dbReference type="AlphaFoldDB" id="A0A7W8Y8N9"/>
<dbReference type="EC" id="3.4.21.83" evidence="8"/>
<dbReference type="InterPro" id="IPR023302">
    <property type="entry name" value="Pept_S9A_N"/>
</dbReference>
<comment type="caution">
    <text evidence="8">The sequence shown here is derived from an EMBL/GenBank/DDBJ whole genome shotgun (WGS) entry which is preliminary data.</text>
</comment>
<dbReference type="PANTHER" id="PTHR11757:SF19">
    <property type="entry name" value="PROLYL ENDOPEPTIDASE-LIKE"/>
    <property type="match status" value="1"/>
</dbReference>
<feature type="region of interest" description="Disordered" evidence="5">
    <location>
        <begin position="1"/>
        <end position="30"/>
    </location>
</feature>
<evidence type="ECO:0000259" key="6">
    <source>
        <dbReference type="Pfam" id="PF00326"/>
    </source>
</evidence>
<dbReference type="SUPFAM" id="SSF50993">
    <property type="entry name" value="Peptidase/esterase 'gauge' domain"/>
    <property type="match status" value="1"/>
</dbReference>
<reference evidence="8 9" key="1">
    <citation type="submission" date="2020-08" db="EMBL/GenBank/DDBJ databases">
        <title>Sequencing the genomes of 1000 actinobacteria strains.</title>
        <authorList>
            <person name="Klenk H.-P."/>
        </authorList>
    </citation>
    <scope>NUCLEOTIDE SEQUENCE [LARGE SCALE GENOMIC DNA]</scope>
    <source>
        <strain evidence="8 9">DSM 23694</strain>
    </source>
</reference>
<dbReference type="RefSeq" id="WP_183639738.1">
    <property type="nucleotide sequence ID" value="NZ_JACHBL010000001.1"/>
</dbReference>
<dbReference type="Pfam" id="PF00326">
    <property type="entry name" value="Peptidase_S9"/>
    <property type="match status" value="1"/>
</dbReference>
<dbReference type="SUPFAM" id="SSF53474">
    <property type="entry name" value="alpha/beta-Hydrolases"/>
    <property type="match status" value="1"/>
</dbReference>
<keyword evidence="3 8" id="KW-0378">Hydrolase</keyword>
<evidence type="ECO:0000256" key="5">
    <source>
        <dbReference type="SAM" id="MobiDB-lite"/>
    </source>
</evidence>
<dbReference type="PRINTS" id="PR00862">
    <property type="entry name" value="PROLIGOPTASE"/>
</dbReference>
<dbReference type="InterPro" id="IPR001375">
    <property type="entry name" value="Peptidase_S9_cat"/>
</dbReference>
<dbReference type="InterPro" id="IPR002471">
    <property type="entry name" value="Pept_S9_AS"/>
</dbReference>
<evidence type="ECO:0000259" key="7">
    <source>
        <dbReference type="Pfam" id="PF02897"/>
    </source>
</evidence>
<keyword evidence="2" id="KW-0645">Protease</keyword>
<protein>
    <submittedName>
        <fullName evidence="8">Oligopeptidase B</fullName>
        <ecNumber evidence="8">3.4.21.83</ecNumber>
    </submittedName>
</protein>
<dbReference type="Pfam" id="PF02897">
    <property type="entry name" value="Peptidase_S9_N"/>
    <property type="match status" value="1"/>
</dbReference>
<dbReference type="EMBL" id="JACHBL010000001">
    <property type="protein sequence ID" value="MBB5596957.1"/>
    <property type="molecule type" value="Genomic_DNA"/>
</dbReference>
<evidence type="ECO:0000256" key="3">
    <source>
        <dbReference type="ARBA" id="ARBA00022801"/>
    </source>
</evidence>
<feature type="domain" description="Peptidase S9A N-terminal" evidence="7">
    <location>
        <begin position="19"/>
        <end position="463"/>
    </location>
</feature>